<dbReference type="PROSITE" id="PS00012">
    <property type="entry name" value="PHOSPHOPANTETHEINE"/>
    <property type="match status" value="1"/>
</dbReference>
<evidence type="ECO:0000256" key="4">
    <source>
        <dbReference type="ARBA" id="ARBA00029454"/>
    </source>
</evidence>
<dbReference type="Gene3D" id="3.30.559.10">
    <property type="entry name" value="Chloramphenicol acetyltransferase-like domain"/>
    <property type="match status" value="1"/>
</dbReference>
<dbReference type="InterPro" id="IPR042099">
    <property type="entry name" value="ANL_N_sf"/>
</dbReference>
<dbReference type="PANTHER" id="PTHR45527:SF16">
    <property type="entry name" value="NONRIBOSOMAL PEPTIDE SYNTHASE ATNA-RELATED"/>
    <property type="match status" value="1"/>
</dbReference>
<dbReference type="NCBIfam" id="TIGR01733">
    <property type="entry name" value="AA-adenyl-dom"/>
    <property type="match status" value="1"/>
</dbReference>
<dbReference type="InterPro" id="IPR001242">
    <property type="entry name" value="Condensation_dom"/>
</dbReference>
<evidence type="ECO:0000313" key="7">
    <source>
        <dbReference type="Proteomes" id="UP000248423"/>
    </source>
</evidence>
<dbReference type="PROSITE" id="PS00455">
    <property type="entry name" value="AMP_BINDING"/>
    <property type="match status" value="1"/>
</dbReference>
<dbReference type="CDD" id="cd05918">
    <property type="entry name" value="A_NRPS_SidN3_like"/>
    <property type="match status" value="1"/>
</dbReference>
<dbReference type="SUPFAM" id="SSF52777">
    <property type="entry name" value="CoA-dependent acyltransferases"/>
    <property type="match status" value="2"/>
</dbReference>
<dbReference type="InterPro" id="IPR000873">
    <property type="entry name" value="AMP-dep_synth/lig_dom"/>
</dbReference>
<dbReference type="SUPFAM" id="SSF47336">
    <property type="entry name" value="ACP-like"/>
    <property type="match status" value="1"/>
</dbReference>
<dbReference type="GO" id="GO:0043041">
    <property type="term" value="P:amino acid activation for nonribosomal peptide biosynthetic process"/>
    <property type="evidence" value="ECO:0007669"/>
    <property type="project" value="TreeGrafter"/>
</dbReference>
<dbReference type="GO" id="GO:0016874">
    <property type="term" value="F:ligase activity"/>
    <property type="evidence" value="ECO:0007669"/>
    <property type="project" value="UniProtKB-KW"/>
</dbReference>
<sequence length="1140" mass="125704">MAYASSFPWNQPCPEEIEACTDQLITEASLVHPLHPAVCAWDGSLTYAELEELSSQLAYRLATRGRTLGFVPVCFSRSKWVIVAMLAVLKAGGTVVPLSPSMPSGRCAAIIDQLDASMALVSQDCAEAYRAYIDNVIVVDREHHGSPTGPKQAILQGSLSTPTTVAYLLFTSGSTGTPKGVKIEHRQLSTSALASGKIIGFDNRSRTLHFASYTFDAAILEIIWTLVWGGCVCVPSEKQRFNDLAGAMSVMQVTHTFFTPPMLKMIPVEEAPTLHTVISGGEKPHPLEVRSLCDRGLRVLLVYGPCECSVVASLLDASAKGYQAGDLGTPVASRFWLVDPNNVNTLMAPGNVGEIVIEGPIVGRGYLHAREQTQNTAAFLRDRPAWAPQTSTEEVNCPFFRMYRTGDLARSTAEGRLCFMGRIDNQVKIRGQRLELDEVEFHLGNCLAHTEYGVRQAIVVKAPHETLAAFILVNEDEAVGQLLWDRADDDAPLVVTSPMEQQRFAALVSELESQLGQLVPSYAIPSVYIPLRNMPLTMNGKTDRKRLLEMFSGFSIHDLHGFQSVPLPDQRAPTTIEKRLQELWKTLLNVADVEVQDHFVRLGGDSLTAMRLVVAARQQGLALTTDGIMQHPILADMAAATSVVGDAPDLHVQQFSLLHHENVHEIQRATAVQCRVSIDDIEDIYPATPQQIFFIEGGMNSQAFQRQSVHLLSESIDLDRLLYAWTLVTGRYEILRTRLVRSPTHGHDGYLQAVIKKGLALRRGSSLQQDMAHDQRQIMGLGDALYRIGIITDTILGGNYLVLTVQHAVYDAYSLFHLFTDLNYAYQGGIWDGLPTMRFNRFIKFVGDMDPESAKKFWTSYLADVDTKPFVSVRNGEPVMADTSLKCQIALQESLARGGRATVSVCLTLALAITLTGMLKCKDIILEVFDSGRTVDLPGVEDLVAPTLAAYPLRVGAKQTDKVVDLMRRIQQDLARTAVFSQFQIQNIAKINQQLHELCTNSVRVNIIPALRGPENPTLILPLLWGQSAITRTLRLTCSLTPIGVDLEVAFDKRLIEVETADELLRKCELALYQIWRADGDQVVGDLDQDGFRDLPGLSSLVDSITETSRAAKARMLSRNPYTDKSVLEGGGLFITPSWD</sequence>
<evidence type="ECO:0000256" key="2">
    <source>
        <dbReference type="ARBA" id="ARBA00022553"/>
    </source>
</evidence>
<evidence type="ECO:0000256" key="1">
    <source>
        <dbReference type="ARBA" id="ARBA00022450"/>
    </source>
</evidence>
<evidence type="ECO:0000259" key="5">
    <source>
        <dbReference type="PROSITE" id="PS50075"/>
    </source>
</evidence>
<dbReference type="Pfam" id="PF00550">
    <property type="entry name" value="PP-binding"/>
    <property type="match status" value="1"/>
</dbReference>
<dbReference type="Gene3D" id="3.30.559.30">
    <property type="entry name" value="Nonribosomal peptide synthetase, condensation domain"/>
    <property type="match status" value="1"/>
</dbReference>
<dbReference type="OrthoDB" id="416786at2759"/>
<reference evidence="6 7" key="1">
    <citation type="submission" date="2018-02" db="EMBL/GenBank/DDBJ databases">
        <title>The genomes of Aspergillus section Nigri reveals drivers in fungal speciation.</title>
        <authorList>
            <consortium name="DOE Joint Genome Institute"/>
            <person name="Vesth T.C."/>
            <person name="Nybo J."/>
            <person name="Theobald S."/>
            <person name="Brandl J."/>
            <person name="Frisvad J.C."/>
            <person name="Nielsen K.F."/>
            <person name="Lyhne E.K."/>
            <person name="Kogle M.E."/>
            <person name="Kuo A."/>
            <person name="Riley R."/>
            <person name="Clum A."/>
            <person name="Nolan M."/>
            <person name="Lipzen A."/>
            <person name="Salamov A."/>
            <person name="Henrissat B."/>
            <person name="Wiebenga A."/>
            <person name="De vries R.P."/>
            <person name="Grigoriev I.V."/>
            <person name="Mortensen U.H."/>
            <person name="Andersen M.R."/>
            <person name="Baker S.E."/>
        </authorList>
    </citation>
    <scope>NUCLEOTIDE SEQUENCE [LARGE SCALE GENOMIC DNA]</scope>
    <source>
        <strain evidence="6 7">CBS 121057</strain>
    </source>
</reference>
<feature type="domain" description="Carrier" evidence="5">
    <location>
        <begin position="571"/>
        <end position="645"/>
    </location>
</feature>
<comment type="similarity">
    <text evidence="4">Belongs to the NRP synthetase family.</text>
</comment>
<dbReference type="InterPro" id="IPR045851">
    <property type="entry name" value="AMP-bd_C_sf"/>
</dbReference>
<dbReference type="Pfam" id="PF00668">
    <property type="entry name" value="Condensation"/>
    <property type="match status" value="1"/>
</dbReference>
<dbReference type="GO" id="GO:0044550">
    <property type="term" value="P:secondary metabolite biosynthetic process"/>
    <property type="evidence" value="ECO:0007669"/>
    <property type="project" value="TreeGrafter"/>
</dbReference>
<dbReference type="FunFam" id="1.10.1200.10:FF:000005">
    <property type="entry name" value="Nonribosomal peptide synthetase 1"/>
    <property type="match status" value="1"/>
</dbReference>
<dbReference type="PROSITE" id="PS50075">
    <property type="entry name" value="CARRIER"/>
    <property type="match status" value="1"/>
</dbReference>
<gene>
    <name evidence="6" type="ORF">BO78DRAFT_133730</name>
</gene>
<keyword evidence="3" id="KW-0436">Ligase</keyword>
<dbReference type="InterPro" id="IPR023213">
    <property type="entry name" value="CAT-like_dom_sf"/>
</dbReference>
<dbReference type="Gene3D" id="3.40.50.12780">
    <property type="entry name" value="N-terminal domain of ligase-like"/>
    <property type="match status" value="1"/>
</dbReference>
<organism evidence="6 7">
    <name type="scientific">Aspergillus sclerotiicarbonarius (strain CBS 121057 / IBT 28362)</name>
    <dbReference type="NCBI Taxonomy" id="1448318"/>
    <lineage>
        <taxon>Eukaryota</taxon>
        <taxon>Fungi</taxon>
        <taxon>Dikarya</taxon>
        <taxon>Ascomycota</taxon>
        <taxon>Pezizomycotina</taxon>
        <taxon>Eurotiomycetes</taxon>
        <taxon>Eurotiomycetidae</taxon>
        <taxon>Eurotiales</taxon>
        <taxon>Aspergillaceae</taxon>
        <taxon>Aspergillus</taxon>
        <taxon>Aspergillus subgen. Circumdati</taxon>
    </lineage>
</organism>
<dbReference type="VEuPathDB" id="FungiDB:BO78DRAFT_133730"/>
<dbReference type="InterPro" id="IPR036736">
    <property type="entry name" value="ACP-like_sf"/>
</dbReference>
<keyword evidence="1" id="KW-0596">Phosphopantetheine</keyword>
<dbReference type="InterPro" id="IPR009081">
    <property type="entry name" value="PP-bd_ACP"/>
</dbReference>
<dbReference type="Gene3D" id="1.10.1200.10">
    <property type="entry name" value="ACP-like"/>
    <property type="match status" value="1"/>
</dbReference>
<dbReference type="Gene3D" id="3.30.300.30">
    <property type="match status" value="1"/>
</dbReference>
<dbReference type="SUPFAM" id="SSF56801">
    <property type="entry name" value="Acetyl-CoA synthetase-like"/>
    <property type="match status" value="1"/>
</dbReference>
<dbReference type="GO" id="GO:0031177">
    <property type="term" value="F:phosphopantetheine binding"/>
    <property type="evidence" value="ECO:0007669"/>
    <property type="project" value="TreeGrafter"/>
</dbReference>
<evidence type="ECO:0000313" key="6">
    <source>
        <dbReference type="EMBL" id="PYI11407.1"/>
    </source>
</evidence>
<dbReference type="Proteomes" id="UP000248423">
    <property type="component" value="Unassembled WGS sequence"/>
</dbReference>
<dbReference type="GO" id="GO:0005737">
    <property type="term" value="C:cytoplasm"/>
    <property type="evidence" value="ECO:0007669"/>
    <property type="project" value="TreeGrafter"/>
</dbReference>
<evidence type="ECO:0000256" key="3">
    <source>
        <dbReference type="ARBA" id="ARBA00022598"/>
    </source>
</evidence>
<dbReference type="InterPro" id="IPR020845">
    <property type="entry name" value="AMP-binding_CS"/>
</dbReference>
<name>A0A319EM28_ASPSB</name>
<dbReference type="STRING" id="1448318.A0A319EM28"/>
<protein>
    <submittedName>
        <fullName evidence="6">Acetyl-CoA synthetase-like protein</fullName>
    </submittedName>
</protein>
<dbReference type="InterPro" id="IPR006162">
    <property type="entry name" value="Ppantetheine_attach_site"/>
</dbReference>
<dbReference type="AlphaFoldDB" id="A0A319EM28"/>
<dbReference type="Pfam" id="PF00501">
    <property type="entry name" value="AMP-binding"/>
    <property type="match status" value="1"/>
</dbReference>
<dbReference type="InterPro" id="IPR010071">
    <property type="entry name" value="AA_adenyl_dom"/>
</dbReference>
<accession>A0A319EM28</accession>
<proteinExistence type="inferred from homology"/>
<dbReference type="PANTHER" id="PTHR45527">
    <property type="entry name" value="NONRIBOSOMAL PEPTIDE SYNTHETASE"/>
    <property type="match status" value="1"/>
</dbReference>
<keyword evidence="2" id="KW-0597">Phosphoprotein</keyword>
<dbReference type="EMBL" id="KZ826318">
    <property type="protein sequence ID" value="PYI11407.1"/>
    <property type="molecule type" value="Genomic_DNA"/>
</dbReference>
<keyword evidence="7" id="KW-1185">Reference proteome</keyword>